<gene>
    <name evidence="5" type="ORF">GCM10011415_27720</name>
</gene>
<dbReference type="EMBL" id="BMJV01000005">
    <property type="protein sequence ID" value="GGG77283.1"/>
    <property type="molecule type" value="Genomic_DNA"/>
</dbReference>
<evidence type="ECO:0000313" key="6">
    <source>
        <dbReference type="Proteomes" id="UP000617145"/>
    </source>
</evidence>
<keyword evidence="3" id="KW-0804">Transcription</keyword>
<dbReference type="SUPFAM" id="SSF46785">
    <property type="entry name" value="Winged helix' DNA-binding domain"/>
    <property type="match status" value="1"/>
</dbReference>
<evidence type="ECO:0000256" key="1">
    <source>
        <dbReference type="ARBA" id="ARBA00023015"/>
    </source>
</evidence>
<dbReference type="Pfam" id="PF07729">
    <property type="entry name" value="FCD"/>
    <property type="match status" value="1"/>
</dbReference>
<dbReference type="InterPro" id="IPR000524">
    <property type="entry name" value="Tscrpt_reg_HTH_GntR"/>
</dbReference>
<keyword evidence="2" id="KW-0238">DNA-binding</keyword>
<evidence type="ECO:0000313" key="5">
    <source>
        <dbReference type="EMBL" id="GGG77283.1"/>
    </source>
</evidence>
<accession>A0A8J2ZKZ0</accession>
<reference evidence="5" key="2">
    <citation type="submission" date="2020-09" db="EMBL/GenBank/DDBJ databases">
        <authorList>
            <person name="Sun Q."/>
            <person name="Zhou Y."/>
        </authorList>
    </citation>
    <scope>NUCLEOTIDE SEQUENCE</scope>
    <source>
        <strain evidence="5">CGMCC 1.15762</strain>
    </source>
</reference>
<dbReference type="GO" id="GO:0003677">
    <property type="term" value="F:DNA binding"/>
    <property type="evidence" value="ECO:0007669"/>
    <property type="project" value="UniProtKB-KW"/>
</dbReference>
<organism evidence="5 6">
    <name type="scientific">Salipiger pallidus</name>
    <dbReference type="NCBI Taxonomy" id="1775170"/>
    <lineage>
        <taxon>Bacteria</taxon>
        <taxon>Pseudomonadati</taxon>
        <taxon>Pseudomonadota</taxon>
        <taxon>Alphaproteobacteria</taxon>
        <taxon>Rhodobacterales</taxon>
        <taxon>Roseobacteraceae</taxon>
        <taxon>Salipiger</taxon>
    </lineage>
</organism>
<sequence length="243" mass="27092">MLEQEFLWRDRIGGQAPVYRTLADRAYDQIRTRITTGSFAVTDAFTEADLSSELNMSKTPVREALVRLQAESFVKAIPRRGYTIAPIPIAEVRDLFAFRALIEGEAAALAATGGAGRWLEELEELVRVDSSSEGAGPDQISEMILINDAFHEAIALAAGNKRLHRSVVQVIRDFERFYFLEASLPEFYDPEFVDHREVLDAIISGSAERARQTMLRHLESSRRVLQQSLSSGLGPSSILPPWG</sequence>
<evidence type="ECO:0000259" key="4">
    <source>
        <dbReference type="PROSITE" id="PS50949"/>
    </source>
</evidence>
<dbReference type="PANTHER" id="PTHR43537">
    <property type="entry name" value="TRANSCRIPTIONAL REGULATOR, GNTR FAMILY"/>
    <property type="match status" value="1"/>
</dbReference>
<keyword evidence="1" id="KW-0805">Transcription regulation</keyword>
<dbReference type="Pfam" id="PF00392">
    <property type="entry name" value="GntR"/>
    <property type="match status" value="1"/>
</dbReference>
<dbReference type="Gene3D" id="1.10.10.10">
    <property type="entry name" value="Winged helix-like DNA-binding domain superfamily/Winged helix DNA-binding domain"/>
    <property type="match status" value="1"/>
</dbReference>
<dbReference type="GO" id="GO:0003700">
    <property type="term" value="F:DNA-binding transcription factor activity"/>
    <property type="evidence" value="ECO:0007669"/>
    <property type="project" value="InterPro"/>
</dbReference>
<dbReference type="Gene3D" id="1.20.120.530">
    <property type="entry name" value="GntR ligand-binding domain-like"/>
    <property type="match status" value="1"/>
</dbReference>
<evidence type="ECO:0000256" key="2">
    <source>
        <dbReference type="ARBA" id="ARBA00023125"/>
    </source>
</evidence>
<dbReference type="InterPro" id="IPR036390">
    <property type="entry name" value="WH_DNA-bd_sf"/>
</dbReference>
<name>A0A8J2ZKZ0_9RHOB</name>
<reference evidence="5" key="1">
    <citation type="journal article" date="2014" name="Int. J. Syst. Evol. Microbiol.">
        <title>Complete genome sequence of Corynebacterium casei LMG S-19264T (=DSM 44701T), isolated from a smear-ripened cheese.</title>
        <authorList>
            <consortium name="US DOE Joint Genome Institute (JGI-PGF)"/>
            <person name="Walter F."/>
            <person name="Albersmeier A."/>
            <person name="Kalinowski J."/>
            <person name="Ruckert C."/>
        </authorList>
    </citation>
    <scope>NUCLEOTIDE SEQUENCE</scope>
    <source>
        <strain evidence="5">CGMCC 1.15762</strain>
    </source>
</reference>
<dbReference type="RefSeq" id="WP_188790811.1">
    <property type="nucleotide sequence ID" value="NZ_BMJV01000005.1"/>
</dbReference>
<protein>
    <submittedName>
        <fullName evidence="5">GntR family transcriptional regulator</fullName>
    </submittedName>
</protein>
<dbReference type="SMART" id="SM00345">
    <property type="entry name" value="HTH_GNTR"/>
    <property type="match status" value="1"/>
</dbReference>
<dbReference type="SMART" id="SM00895">
    <property type="entry name" value="FCD"/>
    <property type="match status" value="1"/>
</dbReference>
<dbReference type="Proteomes" id="UP000617145">
    <property type="component" value="Unassembled WGS sequence"/>
</dbReference>
<dbReference type="AlphaFoldDB" id="A0A8J2ZKZ0"/>
<dbReference type="InterPro" id="IPR008920">
    <property type="entry name" value="TF_FadR/GntR_C"/>
</dbReference>
<feature type="domain" description="HTH gntR-type" evidence="4">
    <location>
        <begin position="20"/>
        <end position="87"/>
    </location>
</feature>
<evidence type="ECO:0000256" key="3">
    <source>
        <dbReference type="ARBA" id="ARBA00023163"/>
    </source>
</evidence>
<proteinExistence type="predicted"/>
<dbReference type="SUPFAM" id="SSF48008">
    <property type="entry name" value="GntR ligand-binding domain-like"/>
    <property type="match status" value="1"/>
</dbReference>
<dbReference type="CDD" id="cd07377">
    <property type="entry name" value="WHTH_GntR"/>
    <property type="match status" value="1"/>
</dbReference>
<dbReference type="InterPro" id="IPR036388">
    <property type="entry name" value="WH-like_DNA-bd_sf"/>
</dbReference>
<dbReference type="PANTHER" id="PTHR43537:SF24">
    <property type="entry name" value="GLUCONATE OPERON TRANSCRIPTIONAL REPRESSOR"/>
    <property type="match status" value="1"/>
</dbReference>
<dbReference type="PROSITE" id="PS50949">
    <property type="entry name" value="HTH_GNTR"/>
    <property type="match status" value="1"/>
</dbReference>
<dbReference type="InterPro" id="IPR011711">
    <property type="entry name" value="GntR_C"/>
</dbReference>
<comment type="caution">
    <text evidence="5">The sequence shown here is derived from an EMBL/GenBank/DDBJ whole genome shotgun (WGS) entry which is preliminary data.</text>
</comment>
<keyword evidence="6" id="KW-1185">Reference proteome</keyword>